<dbReference type="GO" id="GO:1901605">
    <property type="term" value="P:alpha-amino acid metabolic process"/>
    <property type="evidence" value="ECO:0007669"/>
    <property type="project" value="TreeGrafter"/>
</dbReference>
<dbReference type="OrthoDB" id="691673at2759"/>
<dbReference type="InterPro" id="IPR015424">
    <property type="entry name" value="PyrdxlP-dep_Trfase"/>
</dbReference>
<dbReference type="AlphaFoldDB" id="A0A812I8V1"/>
<comment type="cofactor">
    <cofactor evidence="1">
        <name>pyridoxal 5'-phosphate</name>
        <dbReference type="ChEBI" id="CHEBI:597326"/>
    </cofactor>
</comment>
<evidence type="ECO:0000256" key="4">
    <source>
        <dbReference type="ARBA" id="ARBA00022898"/>
    </source>
</evidence>
<evidence type="ECO:0000256" key="1">
    <source>
        <dbReference type="ARBA" id="ARBA00001933"/>
    </source>
</evidence>
<keyword evidence="2" id="KW-0032">Aminotransferase</keyword>
<name>A0A812I8V1_9DINO</name>
<dbReference type="Pfam" id="PF00155">
    <property type="entry name" value="Aminotran_1_2"/>
    <property type="match status" value="1"/>
</dbReference>
<comment type="caution">
    <text evidence="6">The sequence shown here is derived from an EMBL/GenBank/DDBJ whole genome shotgun (WGS) entry which is preliminary data.</text>
</comment>
<dbReference type="InterPro" id="IPR050859">
    <property type="entry name" value="Class-I_PLP-dep_aminotransf"/>
</dbReference>
<evidence type="ECO:0000256" key="3">
    <source>
        <dbReference type="ARBA" id="ARBA00022679"/>
    </source>
</evidence>
<accession>A0A812I8V1</accession>
<keyword evidence="3" id="KW-0808">Transferase</keyword>
<reference evidence="6" key="1">
    <citation type="submission" date="2021-02" db="EMBL/GenBank/DDBJ databases">
        <authorList>
            <person name="Dougan E. K."/>
            <person name="Rhodes N."/>
            <person name="Thang M."/>
            <person name="Chan C."/>
        </authorList>
    </citation>
    <scope>NUCLEOTIDE SEQUENCE</scope>
</reference>
<dbReference type="InterPro" id="IPR015421">
    <property type="entry name" value="PyrdxlP-dep_Trfase_major"/>
</dbReference>
<keyword evidence="7" id="KW-1185">Reference proteome</keyword>
<dbReference type="GO" id="GO:0030170">
    <property type="term" value="F:pyridoxal phosphate binding"/>
    <property type="evidence" value="ECO:0007669"/>
    <property type="project" value="InterPro"/>
</dbReference>
<dbReference type="SUPFAM" id="SSF53383">
    <property type="entry name" value="PLP-dependent transferases"/>
    <property type="match status" value="1"/>
</dbReference>
<dbReference type="CDD" id="cd00609">
    <property type="entry name" value="AAT_like"/>
    <property type="match status" value="1"/>
</dbReference>
<dbReference type="Gene3D" id="3.40.640.10">
    <property type="entry name" value="Type I PLP-dependent aspartate aminotransferase-like (Major domain)"/>
    <property type="match status" value="1"/>
</dbReference>
<dbReference type="PANTHER" id="PTHR42790">
    <property type="entry name" value="AMINOTRANSFERASE"/>
    <property type="match status" value="1"/>
</dbReference>
<dbReference type="EMBL" id="CAJNDS010000173">
    <property type="protein sequence ID" value="CAE7021845.1"/>
    <property type="molecule type" value="Genomic_DNA"/>
</dbReference>
<keyword evidence="4" id="KW-0663">Pyridoxal phosphate</keyword>
<evidence type="ECO:0000256" key="2">
    <source>
        <dbReference type="ARBA" id="ARBA00022576"/>
    </source>
</evidence>
<dbReference type="GO" id="GO:0008483">
    <property type="term" value="F:transaminase activity"/>
    <property type="evidence" value="ECO:0007669"/>
    <property type="project" value="UniProtKB-KW"/>
</dbReference>
<protein>
    <recommendedName>
        <fullName evidence="5">Aminotransferase class I/classII large domain-containing protein</fullName>
    </recommendedName>
</protein>
<evidence type="ECO:0000313" key="7">
    <source>
        <dbReference type="Proteomes" id="UP000604046"/>
    </source>
</evidence>
<dbReference type="InterPro" id="IPR004839">
    <property type="entry name" value="Aminotransferase_I/II_large"/>
</dbReference>
<dbReference type="Proteomes" id="UP000604046">
    <property type="component" value="Unassembled WGS sequence"/>
</dbReference>
<feature type="domain" description="Aminotransferase class I/classII large" evidence="5">
    <location>
        <begin position="159"/>
        <end position="474"/>
    </location>
</feature>
<evidence type="ECO:0000259" key="5">
    <source>
        <dbReference type="Pfam" id="PF00155"/>
    </source>
</evidence>
<evidence type="ECO:0000313" key="6">
    <source>
        <dbReference type="EMBL" id="CAE7021845.1"/>
    </source>
</evidence>
<sequence>MAESLEPTQVSASSEHLLPTLSRLAARLEAAFVSSEAELRLACREVHQSLEQLVHGFHVPDTPGLSLCVQRQPENPFDQLLPLMKDTKNVVLCKGVPPDEYLPLDTISFTVKDADGTKGIQTVNIDAASTTLAQRYPALAWGQLKSILYEHTRSVCKPAASEWAIALSAGSMSALDIAITMFLNPGDTILVEEYTFLAMIDACLAAGLRLVPVSCDAGGLCPDSLEGVLNAERNAGRVPKVLYTVPVGQNPLGTRLPNQRYEAIYSLCAENGVFILEDDAYYYQQHNAHDDLRDDDESAVGGLEKLGTTFVSLDHRGIVLRLDSFAKMLAPGFRLGWVTGPKRLVEAYEKLCYISTQQGSSLAMVCLASLLSQWGRSGLQAQLRHLQLGLRQRCRALLRACQENLSDLATWTTPQAGMFLWLKMTRPTAFSTEMLIDSMRRHGVVAMPGSFCSPSAQKEGHTVPFVRLSFVTPEDSYLEGVQRLRQVLSELSTPLPSNKEAYPT</sequence>
<proteinExistence type="predicted"/>
<gene>
    <name evidence="6" type="ORF">SNAT2548_LOCUS2890</name>
</gene>
<dbReference type="PANTHER" id="PTHR42790:SF19">
    <property type="entry name" value="KYNURENINE_ALPHA-AMINOADIPATE AMINOTRANSFERASE, MITOCHONDRIAL"/>
    <property type="match status" value="1"/>
</dbReference>
<organism evidence="6 7">
    <name type="scientific">Symbiodinium natans</name>
    <dbReference type="NCBI Taxonomy" id="878477"/>
    <lineage>
        <taxon>Eukaryota</taxon>
        <taxon>Sar</taxon>
        <taxon>Alveolata</taxon>
        <taxon>Dinophyceae</taxon>
        <taxon>Suessiales</taxon>
        <taxon>Symbiodiniaceae</taxon>
        <taxon>Symbiodinium</taxon>
    </lineage>
</organism>